<dbReference type="InterPro" id="IPR046342">
    <property type="entry name" value="CBS_dom_sf"/>
</dbReference>
<dbReference type="InterPro" id="IPR051676">
    <property type="entry name" value="UPF0053_domain"/>
</dbReference>
<feature type="transmembrane region" description="Helical" evidence="9">
    <location>
        <begin position="49"/>
        <end position="75"/>
    </location>
</feature>
<feature type="transmembrane region" description="Helical" evidence="9">
    <location>
        <begin position="6"/>
        <end position="28"/>
    </location>
</feature>
<dbReference type="Proteomes" id="UP000297951">
    <property type="component" value="Unassembled WGS sequence"/>
</dbReference>
<accession>A0A4Y9F7Y1</accession>
<evidence type="ECO:0000259" key="11">
    <source>
        <dbReference type="PROSITE" id="PS51846"/>
    </source>
</evidence>
<evidence type="ECO:0000259" key="10">
    <source>
        <dbReference type="PROSITE" id="PS51371"/>
    </source>
</evidence>
<feature type="domain" description="CBS" evidence="10">
    <location>
        <begin position="286"/>
        <end position="343"/>
    </location>
</feature>
<reference evidence="12 13" key="1">
    <citation type="submission" date="2019-03" db="EMBL/GenBank/DDBJ databases">
        <title>Diversity of the mouse oral microbiome.</title>
        <authorList>
            <person name="Joseph S."/>
            <person name="Aduse-Opoku J."/>
            <person name="Curtis M."/>
            <person name="Wade W."/>
            <person name="Hashim A."/>
        </authorList>
    </citation>
    <scope>NUCLEOTIDE SEQUENCE [LARGE SCALE GENOMIC DNA]</scope>
    <source>
        <strain evidence="13">irhom_31</strain>
    </source>
</reference>
<organism evidence="12 13">
    <name type="scientific">Rothia nasimurium</name>
    <dbReference type="NCBI Taxonomy" id="85336"/>
    <lineage>
        <taxon>Bacteria</taxon>
        <taxon>Bacillati</taxon>
        <taxon>Actinomycetota</taxon>
        <taxon>Actinomycetes</taxon>
        <taxon>Micrococcales</taxon>
        <taxon>Micrococcaceae</taxon>
        <taxon>Rothia</taxon>
    </lineage>
</organism>
<comment type="caution">
    <text evidence="12">The sequence shown here is derived from an EMBL/GenBank/DDBJ whole genome shotgun (WGS) entry which is preliminary data.</text>
</comment>
<evidence type="ECO:0000256" key="1">
    <source>
        <dbReference type="ARBA" id="ARBA00004651"/>
    </source>
</evidence>
<evidence type="ECO:0000256" key="2">
    <source>
        <dbReference type="ARBA" id="ARBA00022475"/>
    </source>
</evidence>
<keyword evidence="4" id="KW-0677">Repeat</keyword>
<evidence type="ECO:0000313" key="12">
    <source>
        <dbReference type="EMBL" id="TFU23512.1"/>
    </source>
</evidence>
<evidence type="ECO:0000256" key="6">
    <source>
        <dbReference type="ARBA" id="ARBA00023136"/>
    </source>
</evidence>
<dbReference type="SUPFAM" id="SSF54631">
    <property type="entry name" value="CBS-domain pair"/>
    <property type="match status" value="1"/>
</dbReference>
<feature type="transmembrane region" description="Helical" evidence="9">
    <location>
        <begin position="95"/>
        <end position="115"/>
    </location>
</feature>
<dbReference type="EMBL" id="SPQC01000007">
    <property type="protein sequence ID" value="TFU23512.1"/>
    <property type="molecule type" value="Genomic_DNA"/>
</dbReference>
<evidence type="ECO:0000256" key="9">
    <source>
        <dbReference type="SAM" id="Phobius"/>
    </source>
</evidence>
<dbReference type="OrthoDB" id="110231at2"/>
<dbReference type="InterPro" id="IPR000644">
    <property type="entry name" value="CBS_dom"/>
</dbReference>
<evidence type="ECO:0000256" key="8">
    <source>
        <dbReference type="PROSITE-ProRule" id="PRU01193"/>
    </source>
</evidence>
<keyword evidence="2" id="KW-1003">Cell membrane</keyword>
<evidence type="ECO:0000256" key="7">
    <source>
        <dbReference type="PROSITE-ProRule" id="PRU00703"/>
    </source>
</evidence>
<comment type="subcellular location">
    <subcellularLocation>
        <location evidence="1">Cell membrane</location>
        <topology evidence="1">Multi-pass membrane protein</topology>
    </subcellularLocation>
</comment>
<name>A0A4Y9F7Y1_9MICC</name>
<sequence>MNDWVAISLLFVLLAGNAFFVAGEFAIMSTRRSQIEPLAETGNKRAVTVLYALENVSLMLATCQLGITVCSLLILNVSEPALHHLVSAPLESWGIPYEVASAVGFAFALILVTYLHVIFGEMVPKNMAVSLAAQGVALWIAPPLVTVSRVLKPLVGFLNWIANHTLRLMKVEPKAEVASTFTLDELQNIVAQSTAEGTVEDGSGVLSGALEFSSKTVAEIMVPGDKLVTMNFPCTPAELERAVAHTGYSRFVMKDEQDGTYMGYLHIKDALVYEADRMDQPIAWSKLRQMSIVKPDTDIDDALATMQRNRAHVSHVVDAQGQSVGVLFLEDILEELVGEIKDTTQEHVRRREEAASKHSAD</sequence>
<evidence type="ECO:0000313" key="13">
    <source>
        <dbReference type="Proteomes" id="UP000297951"/>
    </source>
</evidence>
<dbReference type="CDD" id="cd04590">
    <property type="entry name" value="CBS_pair_CorC_HlyC_assoc"/>
    <property type="match status" value="1"/>
</dbReference>
<evidence type="ECO:0000256" key="4">
    <source>
        <dbReference type="ARBA" id="ARBA00022737"/>
    </source>
</evidence>
<dbReference type="Pfam" id="PF00571">
    <property type="entry name" value="CBS"/>
    <property type="match status" value="1"/>
</dbReference>
<evidence type="ECO:0000256" key="5">
    <source>
        <dbReference type="ARBA" id="ARBA00022989"/>
    </source>
</evidence>
<dbReference type="STRING" id="85336.A7979_07965"/>
<dbReference type="InterPro" id="IPR044751">
    <property type="entry name" value="Ion_transp-like_CBS"/>
</dbReference>
<keyword evidence="7" id="KW-0129">CBS domain</keyword>
<dbReference type="Gene3D" id="3.10.580.10">
    <property type="entry name" value="CBS-domain"/>
    <property type="match status" value="1"/>
</dbReference>
<dbReference type="InterPro" id="IPR002550">
    <property type="entry name" value="CNNM"/>
</dbReference>
<dbReference type="AlphaFoldDB" id="A0A4Y9F7Y1"/>
<keyword evidence="3 8" id="KW-0812">Transmembrane</keyword>
<feature type="transmembrane region" description="Helical" evidence="9">
    <location>
        <begin position="127"/>
        <end position="145"/>
    </location>
</feature>
<keyword evidence="5 8" id="KW-1133">Transmembrane helix</keyword>
<gene>
    <name evidence="12" type="ORF">E4U03_02980</name>
</gene>
<evidence type="ECO:0000256" key="3">
    <source>
        <dbReference type="ARBA" id="ARBA00022692"/>
    </source>
</evidence>
<dbReference type="PROSITE" id="PS51846">
    <property type="entry name" value="CNNM"/>
    <property type="match status" value="1"/>
</dbReference>
<dbReference type="RefSeq" id="WP_135011508.1">
    <property type="nucleotide sequence ID" value="NZ_JADGLK010000007.1"/>
</dbReference>
<dbReference type="PANTHER" id="PTHR43099:SF4">
    <property type="entry name" value="INTEGRAL MEMBRANE PROTEIN"/>
    <property type="match status" value="1"/>
</dbReference>
<dbReference type="GO" id="GO:0005886">
    <property type="term" value="C:plasma membrane"/>
    <property type="evidence" value="ECO:0007669"/>
    <property type="project" value="UniProtKB-SubCell"/>
</dbReference>
<proteinExistence type="predicted"/>
<dbReference type="PANTHER" id="PTHR43099">
    <property type="entry name" value="UPF0053 PROTEIN YRKA"/>
    <property type="match status" value="1"/>
</dbReference>
<keyword evidence="6 8" id="KW-0472">Membrane</keyword>
<dbReference type="Pfam" id="PF01595">
    <property type="entry name" value="CNNM"/>
    <property type="match status" value="1"/>
</dbReference>
<protein>
    <submittedName>
        <fullName evidence="12">HlyC/CorC family transporter</fullName>
    </submittedName>
</protein>
<dbReference type="PROSITE" id="PS51371">
    <property type="entry name" value="CBS"/>
    <property type="match status" value="1"/>
</dbReference>
<feature type="domain" description="CNNM transmembrane" evidence="11">
    <location>
        <begin position="1"/>
        <end position="210"/>
    </location>
</feature>